<dbReference type="RefSeq" id="WP_241370324.1">
    <property type="nucleotide sequence ID" value="NZ_JAKZFC010000006.1"/>
</dbReference>
<comment type="caution">
    <text evidence="1">The sequence shown here is derived from an EMBL/GenBank/DDBJ whole genome shotgun (WGS) entry which is preliminary data.</text>
</comment>
<keyword evidence="2" id="KW-1185">Reference proteome</keyword>
<sequence length="46" mass="5409">MKIELEEVVYIPVRNYEHLGIYSNKVQNIRIVASNYTIINDVEISK</sequence>
<protein>
    <submittedName>
        <fullName evidence="1">Uncharacterized protein</fullName>
    </submittedName>
</protein>
<name>A0ABS9UFM4_9BACL</name>
<gene>
    <name evidence="1" type="ORF">LZ480_14840</name>
</gene>
<accession>A0ABS9UFM4</accession>
<organism evidence="1 2">
    <name type="scientific">Solibacillus palustris</name>
    <dbReference type="NCBI Taxonomy" id="2908203"/>
    <lineage>
        <taxon>Bacteria</taxon>
        <taxon>Bacillati</taxon>
        <taxon>Bacillota</taxon>
        <taxon>Bacilli</taxon>
        <taxon>Bacillales</taxon>
        <taxon>Caryophanaceae</taxon>
        <taxon>Solibacillus</taxon>
    </lineage>
</organism>
<proteinExistence type="predicted"/>
<evidence type="ECO:0000313" key="2">
    <source>
        <dbReference type="Proteomes" id="UP001316087"/>
    </source>
</evidence>
<dbReference type="Proteomes" id="UP001316087">
    <property type="component" value="Unassembled WGS sequence"/>
</dbReference>
<evidence type="ECO:0000313" key="1">
    <source>
        <dbReference type="EMBL" id="MCH7323152.1"/>
    </source>
</evidence>
<reference evidence="1 2" key="1">
    <citation type="submission" date="2022-03" db="EMBL/GenBank/DDBJ databases">
        <authorList>
            <person name="Jo J.-H."/>
            <person name="Im W.-T."/>
        </authorList>
    </citation>
    <scope>NUCLEOTIDE SEQUENCE [LARGE SCALE GENOMIC DNA]</scope>
    <source>
        <strain evidence="1 2">MA9</strain>
    </source>
</reference>
<dbReference type="EMBL" id="JAKZFC010000006">
    <property type="protein sequence ID" value="MCH7323152.1"/>
    <property type="molecule type" value="Genomic_DNA"/>
</dbReference>